<dbReference type="STRING" id="59922.P9303_11761"/>
<dbReference type="HOGENOM" id="CLU_158618_0_0_3"/>
<organism evidence="1 2">
    <name type="scientific">Prochlorococcus marinus (strain MIT 9303)</name>
    <dbReference type="NCBI Taxonomy" id="59922"/>
    <lineage>
        <taxon>Bacteria</taxon>
        <taxon>Bacillati</taxon>
        <taxon>Cyanobacteriota</taxon>
        <taxon>Cyanophyceae</taxon>
        <taxon>Synechococcales</taxon>
        <taxon>Prochlorococcaceae</taxon>
        <taxon>Prochlorococcus</taxon>
    </lineage>
</organism>
<dbReference type="Proteomes" id="UP000002274">
    <property type="component" value="Chromosome"/>
</dbReference>
<dbReference type="EMBL" id="CP000554">
    <property type="protein sequence ID" value="ABM77925.1"/>
    <property type="molecule type" value="Genomic_DNA"/>
</dbReference>
<name>A2C8W5_PROM3</name>
<dbReference type="RefSeq" id="WP_011825824.1">
    <property type="nucleotide sequence ID" value="NC_008820.1"/>
</dbReference>
<reference evidence="1 2" key="1">
    <citation type="journal article" date="2007" name="PLoS Genet.">
        <title>Patterns and implications of gene gain and loss in the evolution of Prochlorococcus.</title>
        <authorList>
            <person name="Kettler G.C."/>
            <person name="Martiny A.C."/>
            <person name="Huang K."/>
            <person name="Zucker J."/>
            <person name="Coleman M.L."/>
            <person name="Rodrigue S."/>
            <person name="Chen F."/>
            <person name="Lapidus A."/>
            <person name="Ferriera S."/>
            <person name="Johnson J."/>
            <person name="Steglich C."/>
            <person name="Church G.M."/>
            <person name="Richardson P."/>
            <person name="Chisholm S.W."/>
        </authorList>
    </citation>
    <scope>NUCLEOTIDE SEQUENCE [LARGE SCALE GENOMIC DNA]</scope>
    <source>
        <strain evidence="1 2">MIT 9303</strain>
    </source>
</reference>
<evidence type="ECO:0000313" key="1">
    <source>
        <dbReference type="EMBL" id="ABM77925.1"/>
    </source>
</evidence>
<dbReference type="AlphaFoldDB" id="A2C8W5"/>
<dbReference type="KEGG" id="pmf:P9303_11761"/>
<accession>A2C8W5</accession>
<evidence type="ECO:0000313" key="2">
    <source>
        <dbReference type="Proteomes" id="UP000002274"/>
    </source>
</evidence>
<gene>
    <name evidence="1" type="ordered locus">P9303_11761</name>
</gene>
<proteinExistence type="predicted"/>
<sequence length="96" mass="10959">MASCCRGLELNDLYSRFDEVFNAPFGYTIPRDLVVVIPDSEYKAAQERQNAQRVARLEARRAEHLSVADQLEKQIAELQPALKEVEPYTEFAATKE</sequence>
<protein>
    <submittedName>
        <fullName evidence="1">Uncharacterized protein</fullName>
    </submittedName>
</protein>